<comment type="caution">
    <text evidence="4">The sequence shown here is derived from an EMBL/GenBank/DDBJ whole genome shotgun (WGS) entry which is preliminary data.</text>
</comment>
<evidence type="ECO:0000313" key="7">
    <source>
        <dbReference type="Proteomes" id="UP000245956"/>
    </source>
</evidence>
<accession>A0A179HJ76</accession>
<evidence type="ECO:0000313" key="3">
    <source>
        <dbReference type="EMBL" id="OAQ83725.1"/>
    </source>
</evidence>
<reference evidence="2" key="4">
    <citation type="submission" date="2023-11" db="EMBL/GenBank/DDBJ databases">
        <authorList>
            <person name="Beijen E."/>
            <person name="Ohm R.A."/>
        </authorList>
    </citation>
    <scope>NUCLEOTIDE SEQUENCE</scope>
    <source>
        <strain evidence="2">CBS 150709</strain>
    </source>
</reference>
<evidence type="ECO:0000313" key="4">
    <source>
        <dbReference type="EMBL" id="OAQ90506.1"/>
    </source>
</evidence>
<name>A0A179HJ76_PURLI</name>
<dbReference type="GeneID" id="28886795"/>
<dbReference type="EMBL" id="JAWRVI010000001">
    <property type="protein sequence ID" value="KAK4095637.1"/>
    <property type="molecule type" value="Genomic_DNA"/>
</dbReference>
<evidence type="ECO:0000313" key="6">
    <source>
        <dbReference type="Proteomes" id="UP000078340"/>
    </source>
</evidence>
<dbReference type="AlphaFoldDB" id="A0A179HJ76"/>
<protein>
    <submittedName>
        <fullName evidence="4">Uncharacterized protein</fullName>
    </submittedName>
</protein>
<keyword evidence="8" id="KW-1185">Reference proteome</keyword>
<sequence>MVSRPEKHKKVSSLLSWTRNPASSTSQATKSAPDDSSSFSSIGKRTPEAIREQLVRTWQTVWEGLYQQHPRASCFRIDELRFLCYGAGATLDEARANQLLGSLDDALAHGHSRSPGLRYIQLEKNTSIQHIDTLFELLNAYIAEIEVVDKLEALLRDAQVGLREPKMEDWEPVKQAIPPLVESAGRKISHYNARLHLLQLDIEKEAYTQRPDKAPEWVTLESLAYPGKHMNSTSFMR</sequence>
<proteinExistence type="predicted"/>
<dbReference type="Proteomes" id="UP001287286">
    <property type="component" value="Unassembled WGS sequence"/>
</dbReference>
<evidence type="ECO:0000256" key="1">
    <source>
        <dbReference type="SAM" id="MobiDB-lite"/>
    </source>
</evidence>
<evidence type="ECO:0000313" key="8">
    <source>
        <dbReference type="Proteomes" id="UP001287286"/>
    </source>
</evidence>
<reference evidence="2 8" key="5">
    <citation type="journal article" date="2024" name="Microbiol. Resour. Announc.">
        <title>Genome annotations for the ascomycete fungi Trichoderma harzianum, Trichoderma aggressivum, and Purpureocillium lilacinum.</title>
        <authorList>
            <person name="Beijen E.P.W."/>
            <person name="Ohm R.A."/>
        </authorList>
    </citation>
    <scope>NUCLEOTIDE SEQUENCE [LARGE SCALE GENOMIC DNA]</scope>
    <source>
        <strain evidence="2 8">CBS 150709</strain>
    </source>
</reference>
<dbReference type="OrthoDB" id="4219547at2759"/>
<organism evidence="4 6">
    <name type="scientific">Purpureocillium lilacinum</name>
    <name type="common">Paecilomyces lilacinus</name>
    <dbReference type="NCBI Taxonomy" id="33203"/>
    <lineage>
        <taxon>Eukaryota</taxon>
        <taxon>Fungi</taxon>
        <taxon>Dikarya</taxon>
        <taxon>Ascomycota</taxon>
        <taxon>Pezizomycotina</taxon>
        <taxon>Sordariomycetes</taxon>
        <taxon>Hypocreomycetidae</taxon>
        <taxon>Hypocreales</taxon>
        <taxon>Ophiocordycipitaceae</taxon>
        <taxon>Purpureocillium</taxon>
    </lineage>
</organism>
<dbReference type="Proteomes" id="UP000245956">
    <property type="component" value="Unassembled WGS sequence"/>
</dbReference>
<feature type="compositionally biased region" description="Basic residues" evidence="1">
    <location>
        <begin position="1"/>
        <end position="11"/>
    </location>
</feature>
<feature type="region of interest" description="Disordered" evidence="1">
    <location>
        <begin position="1"/>
        <end position="43"/>
    </location>
</feature>
<dbReference type="EMBL" id="LSBI01000004">
    <property type="protein sequence ID" value="OAQ90506.1"/>
    <property type="molecule type" value="Genomic_DNA"/>
</dbReference>
<evidence type="ECO:0000313" key="5">
    <source>
        <dbReference type="EMBL" id="PWI68772.1"/>
    </source>
</evidence>
<evidence type="ECO:0000313" key="2">
    <source>
        <dbReference type="EMBL" id="KAK4095637.1"/>
    </source>
</evidence>
<dbReference type="Proteomes" id="UP000078240">
    <property type="component" value="Unassembled WGS sequence"/>
</dbReference>
<dbReference type="Proteomes" id="UP000078340">
    <property type="component" value="Unassembled WGS sequence"/>
</dbReference>
<dbReference type="OMA" id="YDIRMNV"/>
<dbReference type="EMBL" id="LSBH01000002">
    <property type="protein sequence ID" value="OAQ83725.1"/>
    <property type="molecule type" value="Genomic_DNA"/>
</dbReference>
<reference evidence="4 6" key="3">
    <citation type="submission" date="2016-02" db="EMBL/GenBank/DDBJ databases">
        <title>Biosynthesis of antibiotic leucinostatins and their inhibition on Phytophthora in bio-control Purpureocillium lilacinum.</title>
        <authorList>
            <person name="Wang G."/>
            <person name="Liu Z."/>
            <person name="Lin R."/>
            <person name="Li E."/>
            <person name="Mao Z."/>
            <person name="Ling J."/>
            <person name="Yin W."/>
            <person name="Xie B."/>
        </authorList>
    </citation>
    <scope>NUCLEOTIDE SEQUENCE [LARGE SCALE GENOMIC DNA]</scope>
    <source>
        <strain evidence="3">PLBJ-1</strain>
        <strain evidence="4">PLFJ-1</strain>
    </source>
</reference>
<dbReference type="EMBL" id="LCWV01000014">
    <property type="protein sequence ID" value="PWI68772.1"/>
    <property type="molecule type" value="Genomic_DNA"/>
</dbReference>
<gene>
    <name evidence="5" type="ORF">PCL_01861</name>
    <name evidence="2" type="ORF">Purlil1_433</name>
    <name evidence="3" type="ORF">VFPBJ_02493</name>
    <name evidence="4" type="ORF">VFPFJ_04666</name>
</gene>
<reference evidence="5 7" key="2">
    <citation type="journal article" date="2016" name="Front. Microbiol.">
        <title>Genome and transcriptome sequences reveal the specific parasitism of the nematophagous Purpureocillium lilacinum 36-1.</title>
        <authorList>
            <person name="Xie J."/>
            <person name="Li S."/>
            <person name="Mo C."/>
            <person name="Xiao X."/>
            <person name="Peng D."/>
            <person name="Wang G."/>
            <person name="Xiao Y."/>
        </authorList>
    </citation>
    <scope>NUCLEOTIDE SEQUENCE [LARGE SCALE GENOMIC DNA]</scope>
    <source>
        <strain evidence="5 7">36-1</strain>
    </source>
</reference>
<reference evidence="5" key="1">
    <citation type="submission" date="2015-05" db="EMBL/GenBank/DDBJ databases">
        <authorList>
            <person name="Wang D.B."/>
            <person name="Wang M."/>
        </authorList>
    </citation>
    <scope>NUCLEOTIDE SEQUENCE</scope>
    <source>
        <strain evidence="5">36-1</strain>
    </source>
</reference>
<dbReference type="KEGG" id="plj:28886795"/>
<feature type="compositionally biased region" description="Polar residues" evidence="1">
    <location>
        <begin position="13"/>
        <end position="30"/>
    </location>
</feature>